<protein>
    <submittedName>
        <fullName evidence="2">Uncharacterized protein</fullName>
    </submittedName>
</protein>
<gene>
    <name evidence="2" type="ORF">BDY21DRAFT_354441</name>
</gene>
<evidence type="ECO:0000313" key="3">
    <source>
        <dbReference type="Proteomes" id="UP000799766"/>
    </source>
</evidence>
<feature type="compositionally biased region" description="Basic residues" evidence="1">
    <location>
        <begin position="152"/>
        <end position="170"/>
    </location>
</feature>
<reference evidence="2" key="1">
    <citation type="journal article" date="2020" name="Stud. Mycol.">
        <title>101 Dothideomycetes genomes: a test case for predicting lifestyles and emergence of pathogens.</title>
        <authorList>
            <person name="Haridas S."/>
            <person name="Albert R."/>
            <person name="Binder M."/>
            <person name="Bloem J."/>
            <person name="Labutti K."/>
            <person name="Salamov A."/>
            <person name="Andreopoulos B."/>
            <person name="Baker S."/>
            <person name="Barry K."/>
            <person name="Bills G."/>
            <person name="Bluhm B."/>
            <person name="Cannon C."/>
            <person name="Castanera R."/>
            <person name="Culley D."/>
            <person name="Daum C."/>
            <person name="Ezra D."/>
            <person name="Gonzalez J."/>
            <person name="Henrissat B."/>
            <person name="Kuo A."/>
            <person name="Liang C."/>
            <person name="Lipzen A."/>
            <person name="Lutzoni F."/>
            <person name="Magnuson J."/>
            <person name="Mondo S."/>
            <person name="Nolan M."/>
            <person name="Ohm R."/>
            <person name="Pangilinan J."/>
            <person name="Park H.-J."/>
            <person name="Ramirez L."/>
            <person name="Alfaro M."/>
            <person name="Sun H."/>
            <person name="Tritt A."/>
            <person name="Yoshinaga Y."/>
            <person name="Zwiers L.-H."/>
            <person name="Turgeon B."/>
            <person name="Goodwin S."/>
            <person name="Spatafora J."/>
            <person name="Crous P."/>
            <person name="Grigoriev I."/>
        </authorList>
    </citation>
    <scope>NUCLEOTIDE SEQUENCE</scope>
    <source>
        <strain evidence="2">ATCC 16933</strain>
    </source>
</reference>
<accession>A0A6A6NRF4</accession>
<dbReference type="Proteomes" id="UP000799766">
    <property type="component" value="Unassembled WGS sequence"/>
</dbReference>
<evidence type="ECO:0000313" key="2">
    <source>
        <dbReference type="EMBL" id="KAF2453893.1"/>
    </source>
</evidence>
<evidence type="ECO:0000256" key="1">
    <source>
        <dbReference type="SAM" id="MobiDB-lite"/>
    </source>
</evidence>
<proteinExistence type="predicted"/>
<organism evidence="2 3">
    <name type="scientific">Lineolata rhizophorae</name>
    <dbReference type="NCBI Taxonomy" id="578093"/>
    <lineage>
        <taxon>Eukaryota</taxon>
        <taxon>Fungi</taxon>
        <taxon>Dikarya</taxon>
        <taxon>Ascomycota</taxon>
        <taxon>Pezizomycotina</taxon>
        <taxon>Dothideomycetes</taxon>
        <taxon>Dothideomycetes incertae sedis</taxon>
        <taxon>Lineolatales</taxon>
        <taxon>Lineolataceae</taxon>
        <taxon>Lineolata</taxon>
    </lineage>
</organism>
<keyword evidence="3" id="KW-1185">Reference proteome</keyword>
<name>A0A6A6NRF4_9PEZI</name>
<feature type="region of interest" description="Disordered" evidence="1">
    <location>
        <begin position="149"/>
        <end position="182"/>
    </location>
</feature>
<dbReference type="EMBL" id="MU001694">
    <property type="protein sequence ID" value="KAF2453893.1"/>
    <property type="molecule type" value="Genomic_DNA"/>
</dbReference>
<sequence>MRAPVAVFAVGRGPRLLPYPSSPPLLPHVPPLLLAPQHLFRHHDPLPPAPPPRLFIVPDHIFFDPLPPNHRLPLHHRFNLPPPLPPLLPRLPRQQICRLPRPKQGVQHLVEARLHHLVQDVLAKGALRRWHGGQLVAAPALVARPLRERGAARRRRGRGARGRVRRRVGRRGGQGPSEGSWKRRADAVDVGFVVAVVVREVEADLGRRTRARRRAFNAIVMRTFGLLLPCSGCCVRAVPVWLTSLLPTLAIVSVPVPLALQLLQQLSQPGPFLLVGI</sequence>
<dbReference type="AlphaFoldDB" id="A0A6A6NRF4"/>